<dbReference type="Pfam" id="PF06812">
    <property type="entry name" value="ImpA_N"/>
    <property type="match status" value="1"/>
</dbReference>
<comment type="caution">
    <text evidence="2">The sequence shown here is derived from an EMBL/GenBank/DDBJ whole genome shotgun (WGS) entry which is preliminary data.</text>
</comment>
<evidence type="ECO:0000259" key="1">
    <source>
        <dbReference type="Pfam" id="PF06812"/>
    </source>
</evidence>
<evidence type="ECO:0000313" key="2">
    <source>
        <dbReference type="EMBL" id="MDO6421800.1"/>
    </source>
</evidence>
<protein>
    <submittedName>
        <fullName evidence="2">Type VI secretion system protein TssA</fullName>
    </submittedName>
</protein>
<dbReference type="NCBIfam" id="TIGR03363">
    <property type="entry name" value="VI_chp_8"/>
    <property type="match status" value="1"/>
</dbReference>
<sequence>MELFNSNEELSAMLAPLQEGEPVGQDLRENISPTSSYQVLRDARTLARNNERAALASGESMYFHMPDWTLILEKVPEVLKTESKDIELVAWYIEGLTRFHGFAGLATGFSIARQLIASFGEALYPRPDEDGIATQLAPLIGLNGFGSEGALIAPIKSIPITQGDYPGPLATWECEQAFELARITDPDKREARLKQGGVSREALDQVVAQTSTEFLQKMHADISAAIYEFELFQQQIDAYCPNDPQPTGKIKEALKACLQTFQYIAGDRIQSEASEAEAMQEQEETGGQAAAESQVNLNAKIVDRQHALKLLREVADFFRKTEPHSPISYSVEQTIRWSSLPLTELIKELIPEESARKKYQNLSGMSMSGQD</sequence>
<proteinExistence type="predicted"/>
<dbReference type="EMBL" id="JAUOPB010000003">
    <property type="protein sequence ID" value="MDO6421800.1"/>
    <property type="molecule type" value="Genomic_DNA"/>
</dbReference>
<dbReference type="PANTHER" id="PTHR37951:SF1">
    <property type="entry name" value="TYPE VI SECRETION SYSTEM COMPONENT TSSA1"/>
    <property type="match status" value="1"/>
</dbReference>
<organism evidence="2 3">
    <name type="scientific">Saccharophagus degradans</name>
    <dbReference type="NCBI Taxonomy" id="86304"/>
    <lineage>
        <taxon>Bacteria</taxon>
        <taxon>Pseudomonadati</taxon>
        <taxon>Pseudomonadota</taxon>
        <taxon>Gammaproteobacteria</taxon>
        <taxon>Cellvibrionales</taxon>
        <taxon>Cellvibrionaceae</taxon>
        <taxon>Saccharophagus</taxon>
    </lineage>
</organism>
<dbReference type="InterPro" id="IPR017740">
    <property type="entry name" value="TssA-like"/>
</dbReference>
<name>A0AAW7X225_9GAMM</name>
<dbReference type="Proteomes" id="UP001169760">
    <property type="component" value="Unassembled WGS sequence"/>
</dbReference>
<reference evidence="2" key="1">
    <citation type="submission" date="2023-07" db="EMBL/GenBank/DDBJ databases">
        <title>Genome content predicts the carbon catabolic preferences of heterotrophic bacteria.</title>
        <authorList>
            <person name="Gralka M."/>
        </authorList>
    </citation>
    <scope>NUCLEOTIDE SEQUENCE</scope>
    <source>
        <strain evidence="2">I3M17_2</strain>
    </source>
</reference>
<evidence type="ECO:0000313" key="3">
    <source>
        <dbReference type="Proteomes" id="UP001169760"/>
    </source>
</evidence>
<dbReference type="AlphaFoldDB" id="A0AAW7X225"/>
<dbReference type="RefSeq" id="WP_303491460.1">
    <property type="nucleotide sequence ID" value="NZ_JAUOPB010000003.1"/>
</dbReference>
<feature type="domain" description="ImpA N-terminal" evidence="1">
    <location>
        <begin position="14"/>
        <end position="143"/>
    </location>
</feature>
<accession>A0AAW7X225</accession>
<dbReference type="PANTHER" id="PTHR37951">
    <property type="entry name" value="CYTOPLASMIC PROTEIN-RELATED"/>
    <property type="match status" value="1"/>
</dbReference>
<gene>
    <name evidence="2" type="primary">tssA</name>
    <name evidence="2" type="ORF">Q4521_04895</name>
</gene>
<dbReference type="InterPro" id="IPR010657">
    <property type="entry name" value="ImpA_N"/>
</dbReference>